<evidence type="ECO:0000256" key="1">
    <source>
        <dbReference type="SAM" id="MobiDB-lite"/>
    </source>
</evidence>
<gene>
    <name evidence="2" type="ORF">B296_00057264</name>
</gene>
<feature type="compositionally biased region" description="Polar residues" evidence="1">
    <location>
        <begin position="52"/>
        <end position="63"/>
    </location>
</feature>
<organism evidence="2 3">
    <name type="scientific">Ensete ventricosum</name>
    <name type="common">Abyssinian banana</name>
    <name type="synonym">Musa ensete</name>
    <dbReference type="NCBI Taxonomy" id="4639"/>
    <lineage>
        <taxon>Eukaryota</taxon>
        <taxon>Viridiplantae</taxon>
        <taxon>Streptophyta</taxon>
        <taxon>Embryophyta</taxon>
        <taxon>Tracheophyta</taxon>
        <taxon>Spermatophyta</taxon>
        <taxon>Magnoliopsida</taxon>
        <taxon>Liliopsida</taxon>
        <taxon>Zingiberales</taxon>
        <taxon>Musaceae</taxon>
        <taxon>Ensete</taxon>
    </lineage>
</organism>
<proteinExistence type="predicted"/>
<accession>A0A426X0J2</accession>
<dbReference type="EMBL" id="AMZH03030188">
    <property type="protein sequence ID" value="RRT32983.1"/>
    <property type="molecule type" value="Genomic_DNA"/>
</dbReference>
<dbReference type="Proteomes" id="UP000287651">
    <property type="component" value="Unassembled WGS sequence"/>
</dbReference>
<sequence>MTPRNVATYSTKLKTSSSVTTCAGMSATNPPSLTVDPLEAYRPDPKARSRSKSTSSWAGQPQAVTAPRHEKLMRNPRSGRDRCMTKILTSPDTYLRALAYRRAITKLYNHRVRPRYIKMGDLVLRKIKVSDPAQSHEKLAPNCPYRVVEVVRDETYTLATMEGRVLSRT</sequence>
<protein>
    <submittedName>
        <fullName evidence="2">Uncharacterized protein</fullName>
    </submittedName>
</protein>
<comment type="caution">
    <text evidence="2">The sequence shown here is derived from an EMBL/GenBank/DDBJ whole genome shotgun (WGS) entry which is preliminary data.</text>
</comment>
<feature type="region of interest" description="Disordered" evidence="1">
    <location>
        <begin position="21"/>
        <end position="66"/>
    </location>
</feature>
<dbReference type="AlphaFoldDB" id="A0A426X0J2"/>
<reference evidence="2 3" key="1">
    <citation type="journal article" date="2014" name="Agronomy (Basel)">
        <title>A Draft Genome Sequence for Ensete ventricosum, the Drought-Tolerant Tree Against Hunger.</title>
        <authorList>
            <person name="Harrison J."/>
            <person name="Moore K.A."/>
            <person name="Paszkiewicz K."/>
            <person name="Jones T."/>
            <person name="Grant M."/>
            <person name="Ambacheew D."/>
            <person name="Muzemil S."/>
            <person name="Studholme D.J."/>
        </authorList>
    </citation>
    <scope>NUCLEOTIDE SEQUENCE [LARGE SCALE GENOMIC DNA]</scope>
</reference>
<evidence type="ECO:0000313" key="3">
    <source>
        <dbReference type="Proteomes" id="UP000287651"/>
    </source>
</evidence>
<name>A0A426X0J2_ENSVE</name>
<evidence type="ECO:0000313" key="2">
    <source>
        <dbReference type="EMBL" id="RRT32983.1"/>
    </source>
</evidence>